<organism evidence="6 7">
    <name type="scientific">Marssonina brunnea f. sp. multigermtubi (strain MB_m1)</name>
    <name type="common">Marssonina leaf spot fungus</name>
    <dbReference type="NCBI Taxonomy" id="1072389"/>
    <lineage>
        <taxon>Eukaryota</taxon>
        <taxon>Fungi</taxon>
        <taxon>Dikarya</taxon>
        <taxon>Ascomycota</taxon>
        <taxon>Pezizomycotina</taxon>
        <taxon>Leotiomycetes</taxon>
        <taxon>Helotiales</taxon>
        <taxon>Drepanopezizaceae</taxon>
        <taxon>Drepanopeziza</taxon>
    </lineage>
</organism>
<protein>
    <recommendedName>
        <fullName evidence="4">ER membrane protein complex subunit 2</fullName>
    </recommendedName>
</protein>
<dbReference type="PROSITE" id="PS50005">
    <property type="entry name" value="TPR"/>
    <property type="match status" value="1"/>
</dbReference>
<evidence type="ECO:0000313" key="6">
    <source>
        <dbReference type="EMBL" id="EKD14126.1"/>
    </source>
</evidence>
<dbReference type="Gene3D" id="1.25.40.10">
    <property type="entry name" value="Tetratricopeptide repeat domain"/>
    <property type="match status" value="1"/>
</dbReference>
<dbReference type="eggNOG" id="KOG3060">
    <property type="taxonomic scope" value="Eukaryota"/>
</dbReference>
<dbReference type="AlphaFoldDB" id="K1WMR7"/>
<dbReference type="InterPro" id="IPR019734">
    <property type="entry name" value="TPR_rpt"/>
</dbReference>
<evidence type="ECO:0000256" key="4">
    <source>
        <dbReference type="RuleBase" id="RU367091"/>
    </source>
</evidence>
<reference evidence="6 7" key="1">
    <citation type="journal article" date="2012" name="BMC Genomics">
        <title>Sequencing the genome of Marssonina brunnea reveals fungus-poplar co-evolution.</title>
        <authorList>
            <person name="Zhu S."/>
            <person name="Cao Y.-Z."/>
            <person name="Jiang C."/>
            <person name="Tan B.-Y."/>
            <person name="Wang Z."/>
            <person name="Feng S."/>
            <person name="Zhang L."/>
            <person name="Su X.-H."/>
            <person name="Brejova B."/>
            <person name="Vinar T."/>
            <person name="Xu M."/>
            <person name="Wang M.-X."/>
            <person name="Zhang S.-G."/>
            <person name="Huang M.-R."/>
            <person name="Wu R."/>
            <person name="Zhou Y."/>
        </authorList>
    </citation>
    <scope>NUCLEOTIDE SEQUENCE [LARGE SCALE GENOMIC DNA]</scope>
    <source>
        <strain evidence="6 7">MB_m1</strain>
    </source>
</reference>
<dbReference type="PANTHER" id="PTHR12760">
    <property type="entry name" value="TETRATRICOPEPTIDE REPEAT PROTEIN"/>
    <property type="match status" value="1"/>
</dbReference>
<comment type="subcellular location">
    <subcellularLocation>
        <location evidence="4">Endoplasmic reticulum membrane</location>
        <topology evidence="4">Peripheral membrane protein</topology>
        <orientation evidence="4">Cytoplasmic side</orientation>
    </subcellularLocation>
</comment>
<comment type="function">
    <text evidence="4">Part of the endoplasmic reticulum membrane protein complex (EMC) that enables the energy-independent insertion into endoplasmic reticulum membranes of newly synthesized membrane proteins.</text>
</comment>
<feature type="repeat" description="TPR" evidence="3">
    <location>
        <begin position="186"/>
        <end position="219"/>
    </location>
</feature>
<dbReference type="FunCoup" id="K1WMR7">
    <property type="interactions" value="170"/>
</dbReference>
<gene>
    <name evidence="6" type="ORF">MBM_07803</name>
</gene>
<feature type="domain" description="EMC2 TPR-like" evidence="5">
    <location>
        <begin position="136"/>
        <end position="229"/>
    </location>
</feature>
<dbReference type="Pfam" id="PF22890">
    <property type="entry name" value="TPR_EMC2"/>
    <property type="match status" value="1"/>
</dbReference>
<keyword evidence="7" id="KW-1185">Reference proteome</keyword>
<evidence type="ECO:0000256" key="3">
    <source>
        <dbReference type="PROSITE-ProRule" id="PRU00339"/>
    </source>
</evidence>
<dbReference type="HOGENOM" id="CLU_052388_0_0_1"/>
<proteinExistence type="inferred from homology"/>
<comment type="subunit">
    <text evidence="4">Component of the ER membrane protein complex (EMC).</text>
</comment>
<dbReference type="InterPro" id="IPR039856">
    <property type="entry name" value="EMC2-like"/>
</dbReference>
<dbReference type="InterPro" id="IPR011990">
    <property type="entry name" value="TPR-like_helical_dom_sf"/>
</dbReference>
<comment type="similarity">
    <text evidence="4">Belongs to the EMC2 family.</text>
</comment>
<dbReference type="SUPFAM" id="SSF48452">
    <property type="entry name" value="TPR-like"/>
    <property type="match status" value="1"/>
</dbReference>
<evidence type="ECO:0000256" key="1">
    <source>
        <dbReference type="ARBA" id="ARBA00022737"/>
    </source>
</evidence>
<name>K1WMR7_MARBU</name>
<dbReference type="STRING" id="1072389.K1WMR7"/>
<keyword evidence="4" id="KW-0472">Membrane</keyword>
<accession>K1WMR7</accession>
<dbReference type="GO" id="GO:0072546">
    <property type="term" value="C:EMC complex"/>
    <property type="evidence" value="ECO:0007669"/>
    <property type="project" value="UniProtKB-UniRule"/>
</dbReference>
<dbReference type="OMA" id="LMEMLFY"/>
<dbReference type="Proteomes" id="UP000006753">
    <property type="component" value="Unassembled WGS sequence"/>
</dbReference>
<evidence type="ECO:0000313" key="7">
    <source>
        <dbReference type="Proteomes" id="UP000006753"/>
    </source>
</evidence>
<evidence type="ECO:0000256" key="2">
    <source>
        <dbReference type="ARBA" id="ARBA00022803"/>
    </source>
</evidence>
<keyword evidence="1" id="KW-0677">Repeat</keyword>
<dbReference type="OrthoDB" id="124397at2759"/>
<dbReference type="InParanoid" id="K1WMR7"/>
<keyword evidence="2 3" id="KW-0802">TPR repeat</keyword>
<dbReference type="EMBL" id="JH921447">
    <property type="protein sequence ID" value="EKD14126.1"/>
    <property type="molecule type" value="Genomic_DNA"/>
</dbReference>
<dbReference type="FunFam" id="1.25.40.10:FF:001208">
    <property type="entry name" value="Tetratricopeptide repeat domain-containing protein"/>
    <property type="match status" value="1"/>
</dbReference>
<dbReference type="KEGG" id="mbe:MBM_07803"/>
<keyword evidence="4" id="KW-0256">Endoplasmic reticulum</keyword>
<dbReference type="GeneID" id="18763738"/>
<dbReference type="InterPro" id="IPR055217">
    <property type="entry name" value="TPR_EMC2"/>
</dbReference>
<evidence type="ECO:0000259" key="5">
    <source>
        <dbReference type="Pfam" id="PF22890"/>
    </source>
</evidence>
<sequence>MAISLPHLEIATTSIDPENRYIHNCTMSSSLLHPPAHLPPSVALQLSQQAPTLLRSTPSSISSYSISSLWSAAETPELWTTYENLMLSCLRTGDEESAHLCLQRLTQRFGADNERLMALRGIFQEARATDDVELRKVLKEYDNILAQNPENMPISKRRIALLKSLEKIPEAITALNQFLDSSPTDAEAWAELADLYVAQGLYQQAIFALEEVLLVTPYAWNIHARLGEIQYMAAVAGETGSDKYLAEAFRRFCRSIELCDDYLRGYYGLKLTTTRLLANQSQLSRQAKADSGLPPPDLKTVERLSEIATAKLSEIVRRSVAGEAGWGGFDEAELIAAKALLDSETTKITR</sequence>